<dbReference type="GO" id="GO:0070403">
    <property type="term" value="F:NAD+ binding"/>
    <property type="evidence" value="ECO:0007669"/>
    <property type="project" value="InterPro"/>
</dbReference>
<dbReference type="SUPFAM" id="SSF48179">
    <property type="entry name" value="6-phosphogluconate dehydrogenase C-terminal domain-like"/>
    <property type="match status" value="2"/>
</dbReference>
<reference evidence="21" key="1">
    <citation type="journal article" date="2009" name="Rice">
        <title>De Novo Next Generation Sequencing of Plant Genomes.</title>
        <authorList>
            <person name="Rounsley S."/>
            <person name="Marri P.R."/>
            <person name="Yu Y."/>
            <person name="He R."/>
            <person name="Sisneros N."/>
            <person name="Goicoechea J.L."/>
            <person name="Lee S.J."/>
            <person name="Angelova A."/>
            <person name="Kudrna D."/>
            <person name="Luo M."/>
            <person name="Affourtit J."/>
            <person name="Desany B."/>
            <person name="Knight J."/>
            <person name="Niazi F."/>
            <person name="Egholm M."/>
            <person name="Wing R.A."/>
        </authorList>
    </citation>
    <scope>NUCLEOTIDE SEQUENCE [LARGE SCALE GENOMIC DNA]</scope>
    <source>
        <strain evidence="21">cv. IRGC 105608</strain>
    </source>
</reference>
<evidence type="ECO:0000256" key="17">
    <source>
        <dbReference type="ARBA" id="ARBA00023717"/>
    </source>
</evidence>
<comment type="similarity">
    <text evidence="18">Belongs to the enoyl-CoA hydratase/isomerase family.</text>
</comment>
<comment type="pathway">
    <text evidence="4">Lipid metabolism; fatty acid beta-oxidation.</text>
</comment>
<dbReference type="eggNOG" id="KOG1683">
    <property type="taxonomic scope" value="Eukaryota"/>
</dbReference>
<dbReference type="Gramene" id="OBART05G13430.2">
    <property type="protein sequence ID" value="OBART05G13430.2"/>
    <property type="gene ID" value="OBART05G13430"/>
</dbReference>
<dbReference type="Proteomes" id="UP000026960">
    <property type="component" value="Chromosome 5"/>
</dbReference>
<dbReference type="FunFam" id="3.90.226.10:FF:000025">
    <property type="entry name" value="Peroxisomal fatty acid beta-oxidation multifunctional protein"/>
    <property type="match status" value="1"/>
</dbReference>
<dbReference type="InterPro" id="IPR006180">
    <property type="entry name" value="3-OHacyl-CoA_DH_CS"/>
</dbReference>
<dbReference type="InterPro" id="IPR001753">
    <property type="entry name" value="Enoyl-CoA_hydra/iso"/>
</dbReference>
<keyword evidence="14" id="KW-0511">Multifunctional enzyme</keyword>
<evidence type="ECO:0000256" key="4">
    <source>
        <dbReference type="ARBA" id="ARBA00005005"/>
    </source>
</evidence>
<dbReference type="GO" id="GO:0005777">
    <property type="term" value="C:peroxisome"/>
    <property type="evidence" value="ECO:0007669"/>
    <property type="project" value="UniProtKB-SubCell"/>
</dbReference>
<evidence type="ECO:0000256" key="8">
    <source>
        <dbReference type="ARBA" id="ARBA00023002"/>
    </source>
</evidence>
<dbReference type="AlphaFoldDB" id="A0A0D3G6M6"/>
<evidence type="ECO:0000256" key="15">
    <source>
        <dbReference type="ARBA" id="ARBA00023701"/>
    </source>
</evidence>
<dbReference type="SUPFAM" id="SSF51735">
    <property type="entry name" value="NAD(P)-binding Rossmann-fold domains"/>
    <property type="match status" value="1"/>
</dbReference>
<dbReference type="GO" id="GO:0004300">
    <property type="term" value="F:enoyl-CoA hydratase activity"/>
    <property type="evidence" value="ECO:0007669"/>
    <property type="project" value="UniProtKB-EC"/>
</dbReference>
<comment type="similarity">
    <text evidence="5">In the central section; belongs to the 3-hydroxyacyl-CoA dehydrogenase family.</text>
</comment>
<dbReference type="Pfam" id="PF00378">
    <property type="entry name" value="ECH_1"/>
    <property type="match status" value="1"/>
</dbReference>
<dbReference type="PaxDb" id="65489-OBART05G13430.2"/>
<dbReference type="Pfam" id="PF00725">
    <property type="entry name" value="3HCDH"/>
    <property type="match status" value="1"/>
</dbReference>
<evidence type="ECO:0000256" key="5">
    <source>
        <dbReference type="ARBA" id="ARBA00007005"/>
    </source>
</evidence>
<dbReference type="InterPro" id="IPR029045">
    <property type="entry name" value="ClpP/crotonase-like_dom_sf"/>
</dbReference>
<comment type="subcellular location">
    <subcellularLocation>
        <location evidence="3">Peroxisome</location>
    </subcellularLocation>
</comment>
<dbReference type="Gene3D" id="3.90.226.10">
    <property type="entry name" value="2-enoyl-CoA Hydratase, Chain A, domain 1"/>
    <property type="match status" value="1"/>
</dbReference>
<evidence type="ECO:0000313" key="21">
    <source>
        <dbReference type="EnsemblPlants" id="OBART05G13430.2"/>
    </source>
</evidence>
<dbReference type="InterPro" id="IPR006176">
    <property type="entry name" value="3-OHacyl-CoA_DH_NAD-bd"/>
</dbReference>
<evidence type="ECO:0000256" key="12">
    <source>
        <dbReference type="ARBA" id="ARBA00023235"/>
    </source>
</evidence>
<keyword evidence="7" id="KW-0276">Fatty acid metabolism</keyword>
<dbReference type="CDD" id="cd06558">
    <property type="entry name" value="crotonase-like"/>
    <property type="match status" value="1"/>
</dbReference>
<evidence type="ECO:0000256" key="16">
    <source>
        <dbReference type="ARBA" id="ARBA00023709"/>
    </source>
</evidence>
<evidence type="ECO:0000259" key="20">
    <source>
        <dbReference type="Pfam" id="PF02737"/>
    </source>
</evidence>
<dbReference type="Pfam" id="PF02737">
    <property type="entry name" value="3HCDH_N"/>
    <property type="match status" value="1"/>
</dbReference>
<dbReference type="Gene3D" id="3.40.50.720">
    <property type="entry name" value="NAD(P)-binding Rossmann-like Domain"/>
    <property type="match status" value="1"/>
</dbReference>
<dbReference type="STRING" id="65489.A0A0D3G6M6"/>
<dbReference type="PROSITE" id="PS00166">
    <property type="entry name" value="ENOYL_COA_HYDRATASE"/>
    <property type="match status" value="1"/>
</dbReference>
<evidence type="ECO:0000256" key="13">
    <source>
        <dbReference type="ARBA" id="ARBA00023239"/>
    </source>
</evidence>
<evidence type="ECO:0000256" key="9">
    <source>
        <dbReference type="ARBA" id="ARBA00023027"/>
    </source>
</evidence>
<dbReference type="InterPro" id="IPR018376">
    <property type="entry name" value="Enoyl-CoA_hyd/isom_CS"/>
</dbReference>
<dbReference type="InterPro" id="IPR036291">
    <property type="entry name" value="NAD(P)-bd_dom_sf"/>
</dbReference>
<keyword evidence="11" id="KW-0576">Peroxisome</keyword>
<dbReference type="InterPro" id="IPR006108">
    <property type="entry name" value="3HC_DH_C"/>
</dbReference>
<evidence type="ECO:0000256" key="2">
    <source>
        <dbReference type="ARBA" id="ARBA00000765"/>
    </source>
</evidence>
<evidence type="ECO:0000256" key="11">
    <source>
        <dbReference type="ARBA" id="ARBA00023140"/>
    </source>
</evidence>
<protein>
    <submittedName>
        <fullName evidence="21">Uncharacterized protein</fullName>
    </submittedName>
</protein>
<evidence type="ECO:0000259" key="19">
    <source>
        <dbReference type="Pfam" id="PF00725"/>
    </source>
</evidence>
<accession>A0A0D3G6M6</accession>
<dbReference type="EnsemblPlants" id="OBART05G13430.2">
    <property type="protein sequence ID" value="OBART05G13430.2"/>
    <property type="gene ID" value="OBART05G13430"/>
</dbReference>
<evidence type="ECO:0000256" key="14">
    <source>
        <dbReference type="ARBA" id="ARBA00023268"/>
    </source>
</evidence>
<evidence type="ECO:0000256" key="7">
    <source>
        <dbReference type="ARBA" id="ARBA00022832"/>
    </source>
</evidence>
<comment type="catalytic activity">
    <reaction evidence="17">
        <text>a 4-saturated-(3S)-3-hydroxyacyl-CoA = a (3E)-enoyl-CoA + H2O</text>
        <dbReference type="Rhea" id="RHEA:20724"/>
        <dbReference type="ChEBI" id="CHEBI:15377"/>
        <dbReference type="ChEBI" id="CHEBI:58521"/>
        <dbReference type="ChEBI" id="CHEBI:137480"/>
        <dbReference type="EC" id="4.2.1.17"/>
    </reaction>
</comment>
<feature type="domain" description="3-hydroxyacyl-CoA dehydrogenase C-terminal" evidence="19">
    <location>
        <begin position="494"/>
        <end position="587"/>
    </location>
</feature>
<keyword evidence="13" id="KW-0456">Lyase</keyword>
<keyword evidence="12" id="KW-0413">Isomerase</keyword>
<name>A0A0D3G6M6_9ORYZ</name>
<reference evidence="21" key="2">
    <citation type="submission" date="2015-03" db="UniProtKB">
        <authorList>
            <consortium name="EnsemblPlants"/>
        </authorList>
    </citation>
    <scope>IDENTIFICATION</scope>
</reference>
<evidence type="ECO:0000256" key="1">
    <source>
        <dbReference type="ARBA" id="ARBA00000452"/>
    </source>
</evidence>
<organism evidence="21">
    <name type="scientific">Oryza barthii</name>
    <dbReference type="NCBI Taxonomy" id="65489"/>
    <lineage>
        <taxon>Eukaryota</taxon>
        <taxon>Viridiplantae</taxon>
        <taxon>Streptophyta</taxon>
        <taxon>Embryophyta</taxon>
        <taxon>Tracheophyta</taxon>
        <taxon>Spermatophyta</taxon>
        <taxon>Magnoliopsida</taxon>
        <taxon>Liliopsida</taxon>
        <taxon>Poales</taxon>
        <taxon>Poaceae</taxon>
        <taxon>BOP clade</taxon>
        <taxon>Oryzoideae</taxon>
        <taxon>Oryzeae</taxon>
        <taxon>Oryzinae</taxon>
        <taxon>Oryza</taxon>
    </lineage>
</organism>
<dbReference type="UniPathway" id="UPA00659"/>
<dbReference type="GO" id="GO:0008692">
    <property type="term" value="F:3-hydroxybutyryl-CoA epimerase activity"/>
    <property type="evidence" value="ECO:0007669"/>
    <property type="project" value="UniProtKB-EC"/>
</dbReference>
<dbReference type="PROSITE" id="PS00067">
    <property type="entry name" value="3HCDH"/>
    <property type="match status" value="1"/>
</dbReference>
<comment type="catalytic activity">
    <reaction evidence="2">
        <text>a (3E)-enoyl-CoA = a 4-saturated (2E)-enoyl-CoA</text>
        <dbReference type="Rhea" id="RHEA:45228"/>
        <dbReference type="ChEBI" id="CHEBI:58521"/>
        <dbReference type="ChEBI" id="CHEBI:85097"/>
        <dbReference type="EC" id="5.3.3.8"/>
    </reaction>
</comment>
<evidence type="ECO:0000313" key="22">
    <source>
        <dbReference type="Proteomes" id="UP000026960"/>
    </source>
</evidence>
<keyword evidence="9" id="KW-0520">NAD</keyword>
<sequence length="724" mass="79875">MARGSTSMEVRRDGVAVITVSNPPVNALSLDVIASLQRDYGEALRRSDVKAIVLTGAKGRFSGGFDINAFDKKPSKDCPVLSFVNKLNIYVVKFMLLPDAPKPSVAAIDGVALGGGLELAMVCHARVSTSSAQLGLPELQLGIIPGLGGTQRLPRLVGLPKALEMLLMSKPLKGVEAHKFGLVDAVVSADELISTACSWALEIVEDKRPWFRSLHRTDRLPALEETKKILNFARVQAQKQSASLQHPLVCIDVIEEGIISGPRAGLMKETLCGKMLEMSQISKSLRHVFFAQRATSKIPNISNLGLTPRRIHKVAIVGGGLMGSGIATALISNNLLVILKEVNEQFLDAGISRVKANLQSLVKRGQMTKEDYEKKLSLLSGVLDYEQFREADVVIEAVIEDLSLKQKIFADLEKYCHSNCILATNTSTIDLHLIGQKTSCQDRIAGAHFFSPAHAMPLLEIIRTHRTSSQVVIDLLNVAKQIRKTPIVVGNCTGFAVNRMFFPFTQVAYFLVDYGLDVYHIDHVITKFGMPMGPFRLADLVGFGVAIASRKQYLQSYPERCYKSMLIQIMLEENRTGESSRKGFYLYDDKRKASPDPEMNKYIEKSRSMASIVQDPKLPKLTDDEIVEMMLFPVVNEACRLLDEGVAMKASDLDVASIMGRGFPSYRGGVMFWADSFGAKYIYDRLKDWSKYHGGIFEPCEYLSTRARQGLSLAAMADGAMSRL</sequence>
<dbReference type="PANTHER" id="PTHR23309:SF35">
    <property type="match status" value="1"/>
</dbReference>
<feature type="domain" description="3-hydroxyacyl-CoA dehydrogenase NAD binding" evidence="20">
    <location>
        <begin position="313"/>
        <end position="491"/>
    </location>
</feature>
<dbReference type="InterPro" id="IPR008927">
    <property type="entry name" value="6-PGluconate_DH-like_C_sf"/>
</dbReference>
<comment type="similarity">
    <text evidence="6">In the N-terminal section; belongs to the enoyl-CoA hydratase/isomerase family.</text>
</comment>
<dbReference type="GO" id="GO:0006635">
    <property type="term" value="P:fatty acid beta-oxidation"/>
    <property type="evidence" value="ECO:0007669"/>
    <property type="project" value="UniProtKB-UniPathway"/>
</dbReference>
<evidence type="ECO:0000256" key="3">
    <source>
        <dbReference type="ARBA" id="ARBA00004275"/>
    </source>
</evidence>
<dbReference type="Gene3D" id="1.10.1040.50">
    <property type="match status" value="1"/>
</dbReference>
<dbReference type="SUPFAM" id="SSF52096">
    <property type="entry name" value="ClpP/crotonase"/>
    <property type="match status" value="1"/>
</dbReference>
<comment type="catalytic activity">
    <reaction evidence="1">
        <text>a (3Z)-enoyl-CoA = a 4-saturated (2E)-enoyl-CoA</text>
        <dbReference type="Rhea" id="RHEA:45900"/>
        <dbReference type="ChEBI" id="CHEBI:85097"/>
        <dbReference type="ChEBI" id="CHEBI:85489"/>
        <dbReference type="EC" id="5.3.3.8"/>
    </reaction>
</comment>
<dbReference type="PANTHER" id="PTHR23309">
    <property type="entry name" value="3-HYDROXYACYL-COA DEHYROGENASE"/>
    <property type="match status" value="1"/>
</dbReference>
<dbReference type="FunFam" id="1.10.1040.50:FF:000004">
    <property type="entry name" value="Peroxisomal fatty acid beta-oxidation multifunctional protein"/>
    <property type="match status" value="1"/>
</dbReference>
<evidence type="ECO:0000256" key="10">
    <source>
        <dbReference type="ARBA" id="ARBA00023098"/>
    </source>
</evidence>
<proteinExistence type="inferred from homology"/>
<keyword evidence="8" id="KW-0560">Oxidoreductase</keyword>
<comment type="catalytic activity">
    <reaction evidence="15">
        <text>(3S)-3-hydroxybutanoyl-CoA = (3R)-3-hydroxybutanoyl-CoA</text>
        <dbReference type="Rhea" id="RHEA:21760"/>
        <dbReference type="ChEBI" id="CHEBI:57315"/>
        <dbReference type="ChEBI" id="CHEBI:57316"/>
        <dbReference type="EC" id="5.1.2.3"/>
    </reaction>
</comment>
<dbReference type="GO" id="GO:0003857">
    <property type="term" value="F:(3S)-3-hydroxyacyl-CoA dehydrogenase (NAD+) activity"/>
    <property type="evidence" value="ECO:0007669"/>
    <property type="project" value="TreeGrafter"/>
</dbReference>
<keyword evidence="10" id="KW-0443">Lipid metabolism</keyword>
<evidence type="ECO:0000256" key="18">
    <source>
        <dbReference type="RuleBase" id="RU003707"/>
    </source>
</evidence>
<comment type="catalytic activity">
    <reaction evidence="16">
        <text>a (3S)-3-hydroxyacyl-CoA = a (2E)-enoyl-CoA + H2O</text>
        <dbReference type="Rhea" id="RHEA:16105"/>
        <dbReference type="ChEBI" id="CHEBI:15377"/>
        <dbReference type="ChEBI" id="CHEBI:57318"/>
        <dbReference type="ChEBI" id="CHEBI:58856"/>
        <dbReference type="EC" id="4.2.1.17"/>
    </reaction>
</comment>
<keyword evidence="22" id="KW-1185">Reference proteome</keyword>
<dbReference type="FunFam" id="3.40.50.720:FF:000009">
    <property type="entry name" value="Fatty oxidation complex, alpha subunit"/>
    <property type="match status" value="1"/>
</dbReference>
<evidence type="ECO:0000256" key="6">
    <source>
        <dbReference type="ARBA" id="ARBA00008750"/>
    </source>
</evidence>
<dbReference type="GO" id="GO:0004165">
    <property type="term" value="F:delta(3)-delta(2)-enoyl-CoA isomerase activity"/>
    <property type="evidence" value="ECO:0007669"/>
    <property type="project" value="UniProtKB-EC"/>
</dbReference>